<dbReference type="EMBL" id="LGRN01000887">
    <property type="protein sequence ID" value="OJD10207.1"/>
    <property type="molecule type" value="Genomic_DNA"/>
</dbReference>
<protein>
    <submittedName>
        <fullName evidence="1">Uncharacterized protein</fullName>
    </submittedName>
</protein>
<organism evidence="1 2">
    <name type="scientific">Emergomyces pasteurianus Ep9510</name>
    <dbReference type="NCBI Taxonomy" id="1447872"/>
    <lineage>
        <taxon>Eukaryota</taxon>
        <taxon>Fungi</taxon>
        <taxon>Dikarya</taxon>
        <taxon>Ascomycota</taxon>
        <taxon>Pezizomycotina</taxon>
        <taxon>Eurotiomycetes</taxon>
        <taxon>Eurotiomycetidae</taxon>
        <taxon>Onygenales</taxon>
        <taxon>Ajellomycetaceae</taxon>
        <taxon>Emergomyces</taxon>
    </lineage>
</organism>
<dbReference type="OrthoDB" id="3544487at2759"/>
<dbReference type="Proteomes" id="UP000182235">
    <property type="component" value="Unassembled WGS sequence"/>
</dbReference>
<gene>
    <name evidence="1" type="ORF">AJ78_08689</name>
</gene>
<evidence type="ECO:0000313" key="2">
    <source>
        <dbReference type="Proteomes" id="UP000182235"/>
    </source>
</evidence>
<dbReference type="AlphaFoldDB" id="A0A1J9Q1S8"/>
<sequence length="76" mass="9132">MTQAQNVIKLITDEKKLSREKRLRESMYVDNLAEYLRVLLIMNKMKFLISWLRVELILFYQITNVMNNQPDALTQL</sequence>
<dbReference type="STRING" id="1447872.A0A1J9Q1S8"/>
<proteinExistence type="predicted"/>
<accession>A0A1J9Q1S8</accession>
<comment type="caution">
    <text evidence="1">The sequence shown here is derived from an EMBL/GenBank/DDBJ whole genome shotgun (WGS) entry which is preliminary data.</text>
</comment>
<name>A0A1J9Q1S8_9EURO</name>
<evidence type="ECO:0000313" key="1">
    <source>
        <dbReference type="EMBL" id="OJD10207.1"/>
    </source>
</evidence>
<reference evidence="1 2" key="1">
    <citation type="submission" date="2015-07" db="EMBL/GenBank/DDBJ databases">
        <title>Emmonsia species relationships and genome sequence.</title>
        <authorList>
            <consortium name="The Broad Institute Genomics Platform"/>
            <person name="Cuomo C.A."/>
            <person name="Munoz J.F."/>
            <person name="Imamovic A."/>
            <person name="Priest M.E."/>
            <person name="Young S."/>
            <person name="Clay O.K."/>
            <person name="McEwen J.G."/>
        </authorList>
    </citation>
    <scope>NUCLEOTIDE SEQUENCE [LARGE SCALE GENOMIC DNA]</scope>
    <source>
        <strain evidence="1 2">UAMH 9510</strain>
    </source>
</reference>
<keyword evidence="2" id="KW-1185">Reference proteome</keyword>
<dbReference type="VEuPathDB" id="FungiDB:AJ78_08689"/>